<evidence type="ECO:0000256" key="1">
    <source>
        <dbReference type="SAM" id="Coils"/>
    </source>
</evidence>
<name>A0A1X7TK80_AMPQE</name>
<keyword evidence="1" id="KW-0175">Coiled coil</keyword>
<sequence length="106" mass="12493">MAEKGDRQDLWQDILDDRGIYSKLFRIGIRCLDSQFIGLYKTCDTLLGEPLRRKLREVSWIDVEMLHKVKQNLTKKLSKFEENSSKMNHQQKTFMGRALSLTFIPT</sequence>
<reference evidence="2" key="1">
    <citation type="submission" date="2017-05" db="UniProtKB">
        <authorList>
            <consortium name="EnsemblMetazoa"/>
        </authorList>
    </citation>
    <scope>IDENTIFICATION</scope>
</reference>
<dbReference type="InParanoid" id="A0A1X7TK80"/>
<dbReference type="AlphaFoldDB" id="A0A1X7TK80"/>
<accession>A0A1X7TK80</accession>
<evidence type="ECO:0000313" key="2">
    <source>
        <dbReference type="EnsemblMetazoa" id="Aqu2.1.15275_001"/>
    </source>
</evidence>
<feature type="coiled-coil region" evidence="1">
    <location>
        <begin position="63"/>
        <end position="90"/>
    </location>
</feature>
<proteinExistence type="predicted"/>
<organism evidence="2">
    <name type="scientific">Amphimedon queenslandica</name>
    <name type="common">Sponge</name>
    <dbReference type="NCBI Taxonomy" id="400682"/>
    <lineage>
        <taxon>Eukaryota</taxon>
        <taxon>Metazoa</taxon>
        <taxon>Porifera</taxon>
        <taxon>Demospongiae</taxon>
        <taxon>Heteroscleromorpha</taxon>
        <taxon>Haplosclerida</taxon>
        <taxon>Niphatidae</taxon>
        <taxon>Amphimedon</taxon>
    </lineage>
</organism>
<dbReference type="EnsemblMetazoa" id="Aqu2.1.15275_001">
    <property type="protein sequence ID" value="Aqu2.1.15275_001"/>
    <property type="gene ID" value="Aqu2.1.15275"/>
</dbReference>
<protein>
    <submittedName>
        <fullName evidence="2">Uncharacterized protein</fullName>
    </submittedName>
</protein>